<evidence type="ECO:0000256" key="3">
    <source>
        <dbReference type="ARBA" id="ARBA00022485"/>
    </source>
</evidence>
<accession>A0A9D1G1L2</accession>
<evidence type="ECO:0000313" key="13">
    <source>
        <dbReference type="Proteomes" id="UP000824140"/>
    </source>
</evidence>
<protein>
    <submittedName>
        <fullName evidence="12">Glycyl-radical enzyme activating protein</fullName>
    </submittedName>
</protein>
<dbReference type="PIRSF" id="PIRSF000371">
    <property type="entry name" value="PFL_act_enz"/>
    <property type="match status" value="1"/>
</dbReference>
<dbReference type="GO" id="GO:0051539">
    <property type="term" value="F:4 iron, 4 sulfur cluster binding"/>
    <property type="evidence" value="ECO:0007669"/>
    <property type="project" value="UniProtKB-KW"/>
</dbReference>
<evidence type="ECO:0000256" key="7">
    <source>
        <dbReference type="ARBA" id="ARBA00023004"/>
    </source>
</evidence>
<comment type="cofactor">
    <cofactor evidence="1">
        <name>[4Fe-4S] cluster</name>
        <dbReference type="ChEBI" id="CHEBI:49883"/>
    </cofactor>
</comment>
<keyword evidence="8" id="KW-0411">Iron-sulfur</keyword>
<evidence type="ECO:0000313" key="12">
    <source>
        <dbReference type="EMBL" id="HIS93591.1"/>
    </source>
</evidence>
<keyword evidence="5" id="KW-0479">Metal-binding</keyword>
<evidence type="ECO:0000259" key="10">
    <source>
        <dbReference type="PROSITE" id="PS51379"/>
    </source>
</evidence>
<dbReference type="GO" id="GO:0046872">
    <property type="term" value="F:metal ion binding"/>
    <property type="evidence" value="ECO:0007669"/>
    <property type="project" value="UniProtKB-KW"/>
</dbReference>
<dbReference type="PROSITE" id="PS01087">
    <property type="entry name" value="RADICAL_ACTIVATING"/>
    <property type="match status" value="1"/>
</dbReference>
<evidence type="ECO:0000256" key="8">
    <source>
        <dbReference type="ARBA" id="ARBA00023014"/>
    </source>
</evidence>
<reference evidence="12" key="1">
    <citation type="submission" date="2020-10" db="EMBL/GenBank/DDBJ databases">
        <authorList>
            <person name="Gilroy R."/>
        </authorList>
    </citation>
    <scope>NUCLEOTIDE SEQUENCE</scope>
    <source>
        <strain evidence="12">13766</strain>
    </source>
</reference>
<dbReference type="PANTHER" id="PTHR30352:SF4">
    <property type="entry name" value="PYRUVATE FORMATE-LYASE 2-ACTIVATING ENZYME"/>
    <property type="match status" value="1"/>
</dbReference>
<dbReference type="EMBL" id="DVJN01000217">
    <property type="protein sequence ID" value="HIS93591.1"/>
    <property type="molecule type" value="Genomic_DNA"/>
</dbReference>
<feature type="domain" description="4Fe-4S ferredoxin-type" evidence="10">
    <location>
        <begin position="61"/>
        <end position="90"/>
    </location>
</feature>
<evidence type="ECO:0000256" key="6">
    <source>
        <dbReference type="ARBA" id="ARBA00023002"/>
    </source>
</evidence>
<dbReference type="CDD" id="cd01335">
    <property type="entry name" value="Radical_SAM"/>
    <property type="match status" value="1"/>
</dbReference>
<keyword evidence="7" id="KW-0408">Iron</keyword>
<feature type="domain" description="Radical SAM core" evidence="11">
    <location>
        <begin position="14"/>
        <end position="276"/>
    </location>
</feature>
<evidence type="ECO:0000256" key="1">
    <source>
        <dbReference type="ARBA" id="ARBA00001966"/>
    </source>
</evidence>
<evidence type="ECO:0000259" key="11">
    <source>
        <dbReference type="PROSITE" id="PS51918"/>
    </source>
</evidence>
<dbReference type="InterPro" id="IPR017900">
    <property type="entry name" value="4Fe4S_Fe_S_CS"/>
</dbReference>
<dbReference type="PROSITE" id="PS51379">
    <property type="entry name" value="4FE4S_FER_2"/>
    <property type="match status" value="1"/>
</dbReference>
<dbReference type="InterPro" id="IPR013785">
    <property type="entry name" value="Aldolase_TIM"/>
</dbReference>
<dbReference type="InterPro" id="IPR058240">
    <property type="entry name" value="rSAM_sf"/>
</dbReference>
<dbReference type="SFLD" id="SFLDG01066">
    <property type="entry name" value="organic_radical-activating_enz"/>
    <property type="match status" value="1"/>
</dbReference>
<evidence type="ECO:0000256" key="4">
    <source>
        <dbReference type="ARBA" id="ARBA00022691"/>
    </source>
</evidence>
<dbReference type="InterPro" id="IPR012839">
    <property type="entry name" value="Organic_radical_activase"/>
</dbReference>
<dbReference type="Gene3D" id="3.20.20.70">
    <property type="entry name" value="Aldolase class I"/>
    <property type="match status" value="1"/>
</dbReference>
<evidence type="ECO:0000256" key="5">
    <source>
        <dbReference type="ARBA" id="ARBA00022723"/>
    </source>
</evidence>
<dbReference type="AlphaFoldDB" id="A0A9D1G1L2"/>
<dbReference type="Proteomes" id="UP000824140">
    <property type="component" value="Unassembled WGS sequence"/>
</dbReference>
<proteinExistence type="inferred from homology"/>
<comment type="catalytic activity">
    <reaction evidence="9">
        <text>glycyl-[protein] + reduced [flavodoxin] + S-adenosyl-L-methionine = glycin-2-yl radical-[protein] + semiquinone [flavodoxin] + 5'-deoxyadenosine + L-methionine + H(+)</text>
        <dbReference type="Rhea" id="RHEA:61976"/>
        <dbReference type="Rhea" id="RHEA-COMP:10622"/>
        <dbReference type="Rhea" id="RHEA-COMP:14480"/>
        <dbReference type="Rhea" id="RHEA-COMP:15993"/>
        <dbReference type="Rhea" id="RHEA-COMP:15994"/>
        <dbReference type="ChEBI" id="CHEBI:15378"/>
        <dbReference type="ChEBI" id="CHEBI:17319"/>
        <dbReference type="ChEBI" id="CHEBI:29947"/>
        <dbReference type="ChEBI" id="CHEBI:32722"/>
        <dbReference type="ChEBI" id="CHEBI:57618"/>
        <dbReference type="ChEBI" id="CHEBI:57844"/>
        <dbReference type="ChEBI" id="CHEBI:59789"/>
        <dbReference type="ChEBI" id="CHEBI:140311"/>
    </reaction>
</comment>
<organism evidence="12 13">
    <name type="scientific">Candidatus Alectryocaccomicrobium excrementavium</name>
    <dbReference type="NCBI Taxonomy" id="2840668"/>
    <lineage>
        <taxon>Bacteria</taxon>
        <taxon>Bacillati</taxon>
        <taxon>Bacillota</taxon>
        <taxon>Clostridia</taxon>
        <taxon>Candidatus Alectryocaccomicrobium</taxon>
    </lineage>
</organism>
<keyword evidence="6" id="KW-0560">Oxidoreductase</keyword>
<dbReference type="SFLD" id="SFLDS00029">
    <property type="entry name" value="Radical_SAM"/>
    <property type="match status" value="1"/>
</dbReference>
<dbReference type="InterPro" id="IPR017896">
    <property type="entry name" value="4Fe4S_Fe-S-bd"/>
</dbReference>
<dbReference type="SUPFAM" id="SSF102114">
    <property type="entry name" value="Radical SAM enzymes"/>
    <property type="match status" value="1"/>
</dbReference>
<dbReference type="PROSITE" id="PS51918">
    <property type="entry name" value="RADICAL_SAM"/>
    <property type="match status" value="1"/>
</dbReference>
<evidence type="ECO:0000256" key="2">
    <source>
        <dbReference type="ARBA" id="ARBA00009777"/>
    </source>
</evidence>
<comment type="caution">
    <text evidence="12">The sequence shown here is derived from an EMBL/GenBank/DDBJ whole genome shotgun (WGS) entry which is preliminary data.</text>
</comment>
<dbReference type="InterPro" id="IPR040074">
    <property type="entry name" value="BssD/PflA/YjjW"/>
</dbReference>
<dbReference type="InterPro" id="IPR007197">
    <property type="entry name" value="rSAM"/>
</dbReference>
<sequence>MTGVVFDIKEFALHDGPGIRTTVFLKGCPLRCSWCHNPEGLSPQPQIMVSAAVCTHCGACRAVCGHPDGCVVCGRCLPVCPGGLRRIAGQRMEAEALAGRLRRASTFLAAEGGVTFSGGEPMMQWPFVEAVIPLLDGLHTAIETSGYCADEDFARMRASMDLVMIDIKHPDPAAHRRHTGVDNAPILRHLAYLKAHEKPFIARVPLIPGVNDAMGTAEQTAALLEGAKNLLRVELLPYHFTAAAKYEMVAKPYAPTFDPARPVEIHEAPYQKRGIEVRTL</sequence>
<comment type="similarity">
    <text evidence="2">Belongs to the organic radical-activating enzymes family.</text>
</comment>
<dbReference type="GO" id="GO:0016491">
    <property type="term" value="F:oxidoreductase activity"/>
    <property type="evidence" value="ECO:0007669"/>
    <property type="project" value="UniProtKB-KW"/>
</dbReference>
<evidence type="ECO:0000256" key="9">
    <source>
        <dbReference type="ARBA" id="ARBA00047365"/>
    </source>
</evidence>
<dbReference type="NCBIfam" id="TIGR02494">
    <property type="entry name" value="PFLE_PFLC"/>
    <property type="match status" value="1"/>
</dbReference>
<gene>
    <name evidence="12" type="ORF">IAA84_11285</name>
</gene>
<keyword evidence="3" id="KW-0004">4Fe-4S</keyword>
<reference evidence="12" key="2">
    <citation type="journal article" date="2021" name="PeerJ">
        <title>Extensive microbial diversity within the chicken gut microbiome revealed by metagenomics and culture.</title>
        <authorList>
            <person name="Gilroy R."/>
            <person name="Ravi A."/>
            <person name="Getino M."/>
            <person name="Pursley I."/>
            <person name="Horton D.L."/>
            <person name="Alikhan N.F."/>
            <person name="Baker D."/>
            <person name="Gharbi K."/>
            <person name="Hall N."/>
            <person name="Watson M."/>
            <person name="Adriaenssens E.M."/>
            <person name="Foster-Nyarko E."/>
            <person name="Jarju S."/>
            <person name="Secka A."/>
            <person name="Antonio M."/>
            <person name="Oren A."/>
            <person name="Chaudhuri R.R."/>
            <person name="La Ragione R."/>
            <person name="Hildebrand F."/>
            <person name="Pallen M.J."/>
        </authorList>
    </citation>
    <scope>NUCLEOTIDE SEQUENCE</scope>
    <source>
        <strain evidence="12">13766</strain>
    </source>
</reference>
<dbReference type="PROSITE" id="PS00198">
    <property type="entry name" value="4FE4S_FER_1"/>
    <property type="match status" value="1"/>
</dbReference>
<dbReference type="SUPFAM" id="SSF54862">
    <property type="entry name" value="4Fe-4S ferredoxins"/>
    <property type="match status" value="1"/>
</dbReference>
<keyword evidence="4" id="KW-0949">S-adenosyl-L-methionine</keyword>
<dbReference type="Pfam" id="PF04055">
    <property type="entry name" value="Radical_SAM"/>
    <property type="match status" value="1"/>
</dbReference>
<dbReference type="InterPro" id="IPR001989">
    <property type="entry name" value="Radical_activat_CS"/>
</dbReference>
<dbReference type="PANTHER" id="PTHR30352">
    <property type="entry name" value="PYRUVATE FORMATE-LYASE-ACTIVATING ENZYME"/>
    <property type="match status" value="1"/>
</dbReference>
<dbReference type="SFLD" id="SFLDG01118">
    <property type="entry name" value="activating_enzymes__group_2"/>
    <property type="match status" value="1"/>
</dbReference>
<name>A0A9D1G1L2_9FIRM</name>
<dbReference type="InterPro" id="IPR034457">
    <property type="entry name" value="Organic_radical-activating"/>
</dbReference>